<protein>
    <recommendedName>
        <fullName evidence="8">NAD kinase</fullName>
        <ecNumber evidence="8">2.7.1.23</ecNumber>
    </recommendedName>
    <alternativeName>
        <fullName evidence="8">ATP-dependent NAD kinase</fullName>
    </alternativeName>
</protein>
<dbReference type="Gene3D" id="3.40.50.10330">
    <property type="entry name" value="Probable inorganic polyphosphate/atp-NAD kinase, domain 1"/>
    <property type="match status" value="1"/>
</dbReference>
<dbReference type="Proteomes" id="UP000371977">
    <property type="component" value="Unassembled WGS sequence"/>
</dbReference>
<comment type="catalytic activity">
    <reaction evidence="7 8">
        <text>NAD(+) + ATP = ADP + NADP(+) + H(+)</text>
        <dbReference type="Rhea" id="RHEA:18629"/>
        <dbReference type="ChEBI" id="CHEBI:15378"/>
        <dbReference type="ChEBI" id="CHEBI:30616"/>
        <dbReference type="ChEBI" id="CHEBI:57540"/>
        <dbReference type="ChEBI" id="CHEBI:58349"/>
        <dbReference type="ChEBI" id="CHEBI:456216"/>
        <dbReference type="EC" id="2.7.1.23"/>
    </reaction>
</comment>
<dbReference type="PANTHER" id="PTHR20275:SF0">
    <property type="entry name" value="NAD KINASE"/>
    <property type="match status" value="1"/>
</dbReference>
<organism evidence="9 10">
    <name type="scientific">Weissella muntiaci</name>
    <dbReference type="NCBI Taxonomy" id="2508881"/>
    <lineage>
        <taxon>Bacteria</taxon>
        <taxon>Bacillati</taxon>
        <taxon>Bacillota</taxon>
        <taxon>Bacilli</taxon>
        <taxon>Lactobacillales</taxon>
        <taxon>Lactobacillaceae</taxon>
        <taxon>Weissella</taxon>
    </lineage>
</organism>
<keyword evidence="3 8" id="KW-0418">Kinase</keyword>
<keyword evidence="8" id="KW-0963">Cytoplasm</keyword>
<comment type="cofactor">
    <cofactor evidence="8">
        <name>a divalent metal cation</name>
        <dbReference type="ChEBI" id="CHEBI:60240"/>
    </cofactor>
</comment>
<dbReference type="InterPro" id="IPR017438">
    <property type="entry name" value="ATP-NAD_kinase_N"/>
</dbReference>
<name>A0A6C2C2U6_9LACO</name>
<keyword evidence="2 8" id="KW-0547">Nucleotide-binding</keyword>
<dbReference type="Gene3D" id="2.60.200.30">
    <property type="entry name" value="Probable inorganic polyphosphate/atp-NAD kinase, domain 2"/>
    <property type="match status" value="1"/>
</dbReference>
<dbReference type="InterPro" id="IPR016064">
    <property type="entry name" value="NAD/diacylglycerol_kinase_sf"/>
</dbReference>
<comment type="caution">
    <text evidence="9">The sequence shown here is derived from an EMBL/GenBank/DDBJ whole genome shotgun (WGS) entry which is preliminary data.</text>
</comment>
<proteinExistence type="inferred from homology"/>
<feature type="binding site" evidence="8">
    <location>
        <position position="150"/>
    </location>
    <ligand>
        <name>NAD(+)</name>
        <dbReference type="ChEBI" id="CHEBI:57540"/>
    </ligand>
</feature>
<dbReference type="EC" id="2.7.1.23" evidence="8"/>
<evidence type="ECO:0000256" key="1">
    <source>
        <dbReference type="ARBA" id="ARBA00022679"/>
    </source>
</evidence>
<comment type="subcellular location">
    <subcellularLocation>
        <location evidence="8">Cytoplasm</location>
    </subcellularLocation>
</comment>
<keyword evidence="6 8" id="KW-0520">NAD</keyword>
<dbReference type="NCBIfam" id="NF003424">
    <property type="entry name" value="PRK04885.1"/>
    <property type="match status" value="1"/>
</dbReference>
<dbReference type="GO" id="GO:0006741">
    <property type="term" value="P:NADP+ biosynthetic process"/>
    <property type="evidence" value="ECO:0007669"/>
    <property type="project" value="UniProtKB-UniRule"/>
</dbReference>
<dbReference type="GO" id="GO:0005737">
    <property type="term" value="C:cytoplasm"/>
    <property type="evidence" value="ECO:0007669"/>
    <property type="project" value="UniProtKB-SubCell"/>
</dbReference>
<evidence type="ECO:0000256" key="5">
    <source>
        <dbReference type="ARBA" id="ARBA00022857"/>
    </source>
</evidence>
<dbReference type="Pfam" id="PF20143">
    <property type="entry name" value="NAD_kinase_C"/>
    <property type="match status" value="1"/>
</dbReference>
<accession>A0A6C2C2U6</accession>
<gene>
    <name evidence="8" type="primary">nadK</name>
    <name evidence="9" type="ORF">ESZ50_11150</name>
</gene>
<dbReference type="Pfam" id="PF01513">
    <property type="entry name" value="NAD_kinase"/>
    <property type="match status" value="1"/>
</dbReference>
<keyword evidence="1 8" id="KW-0808">Transferase</keyword>
<dbReference type="InterPro" id="IPR017437">
    <property type="entry name" value="ATP-NAD_kinase_PpnK-typ_C"/>
</dbReference>
<feature type="binding site" evidence="8">
    <location>
        <begin position="48"/>
        <end position="49"/>
    </location>
    <ligand>
        <name>NAD(+)</name>
        <dbReference type="ChEBI" id="CHEBI:57540"/>
    </ligand>
</feature>
<evidence type="ECO:0000256" key="4">
    <source>
        <dbReference type="ARBA" id="ARBA00022840"/>
    </source>
</evidence>
<dbReference type="EMBL" id="SDGZ01000030">
    <property type="protein sequence ID" value="TYC47823.1"/>
    <property type="molecule type" value="Genomic_DNA"/>
</dbReference>
<keyword evidence="10" id="KW-1185">Reference proteome</keyword>
<evidence type="ECO:0000313" key="10">
    <source>
        <dbReference type="Proteomes" id="UP000371977"/>
    </source>
</evidence>
<evidence type="ECO:0000256" key="6">
    <source>
        <dbReference type="ARBA" id="ARBA00023027"/>
    </source>
</evidence>
<evidence type="ECO:0000256" key="8">
    <source>
        <dbReference type="HAMAP-Rule" id="MF_00361"/>
    </source>
</evidence>
<comment type="function">
    <text evidence="8">Involved in the regulation of the intracellular balance of NAD and NADP, and is a key enzyme in the biosynthesis of NADP. Catalyzes specifically the phosphorylation on 2'-hydroxyl of the adenosine moiety of NAD to yield NADP.</text>
</comment>
<dbReference type="GO" id="GO:0005524">
    <property type="term" value="F:ATP binding"/>
    <property type="evidence" value="ECO:0007669"/>
    <property type="project" value="UniProtKB-KW"/>
</dbReference>
<reference evidence="9 10" key="1">
    <citation type="submission" date="2019-01" db="EMBL/GenBank/DDBJ databases">
        <title>Weissella sp. nov., a novel lactic acid bacterium isolated from animal feces.</title>
        <authorList>
            <person name="Wang L.-T."/>
        </authorList>
    </citation>
    <scope>NUCLEOTIDE SEQUENCE [LARGE SCALE GENOMIC DNA]</scope>
    <source>
        <strain evidence="9 10">8H-2</strain>
    </source>
</reference>
<evidence type="ECO:0000313" key="9">
    <source>
        <dbReference type="EMBL" id="TYC47823.1"/>
    </source>
</evidence>
<comment type="caution">
    <text evidence="8">Lacks conserved residue(s) required for the propagation of feature annotation.</text>
</comment>
<comment type="similarity">
    <text evidence="8">Belongs to the NAD kinase family.</text>
</comment>
<keyword evidence="4 8" id="KW-0067">ATP-binding</keyword>
<feature type="binding site" evidence="8">
    <location>
        <begin position="124"/>
        <end position="125"/>
    </location>
    <ligand>
        <name>NAD(+)</name>
        <dbReference type="ChEBI" id="CHEBI:57540"/>
    </ligand>
</feature>
<evidence type="ECO:0000256" key="3">
    <source>
        <dbReference type="ARBA" id="ARBA00022777"/>
    </source>
</evidence>
<feature type="binding site" evidence="8">
    <location>
        <position position="187"/>
    </location>
    <ligand>
        <name>NAD(+)</name>
        <dbReference type="ChEBI" id="CHEBI:57540"/>
    </ligand>
</feature>
<dbReference type="GO" id="GO:0019674">
    <property type="term" value="P:NAD+ metabolic process"/>
    <property type="evidence" value="ECO:0007669"/>
    <property type="project" value="InterPro"/>
</dbReference>
<dbReference type="GO" id="GO:0051287">
    <property type="term" value="F:NAD binding"/>
    <property type="evidence" value="ECO:0007669"/>
    <property type="project" value="UniProtKB-ARBA"/>
</dbReference>
<dbReference type="PANTHER" id="PTHR20275">
    <property type="entry name" value="NAD KINASE"/>
    <property type="match status" value="1"/>
</dbReference>
<dbReference type="GO" id="GO:0003951">
    <property type="term" value="F:NAD+ kinase activity"/>
    <property type="evidence" value="ECO:0007669"/>
    <property type="project" value="UniProtKB-UniRule"/>
</dbReference>
<feature type="binding site" evidence="8">
    <location>
        <position position="152"/>
    </location>
    <ligand>
        <name>NAD(+)</name>
        <dbReference type="ChEBI" id="CHEBI:57540"/>
    </ligand>
</feature>
<dbReference type="OrthoDB" id="9774737at2"/>
<dbReference type="GO" id="GO:0046872">
    <property type="term" value="F:metal ion binding"/>
    <property type="evidence" value="ECO:0007669"/>
    <property type="project" value="UniProtKB-UniRule"/>
</dbReference>
<dbReference type="RefSeq" id="WP_148623991.1">
    <property type="nucleotide sequence ID" value="NZ_SDGZ01000030.1"/>
</dbReference>
<dbReference type="InterPro" id="IPR002504">
    <property type="entry name" value="NADK"/>
</dbReference>
<keyword evidence="5 8" id="KW-0521">NADP</keyword>
<dbReference type="HAMAP" id="MF_00361">
    <property type="entry name" value="NAD_kinase"/>
    <property type="match status" value="1"/>
</dbReference>
<evidence type="ECO:0000256" key="2">
    <source>
        <dbReference type="ARBA" id="ARBA00022741"/>
    </source>
</evidence>
<dbReference type="SUPFAM" id="SSF111331">
    <property type="entry name" value="NAD kinase/diacylglycerol kinase-like"/>
    <property type="match status" value="1"/>
</dbReference>
<sequence>MRLAIYSNNQKTSLEVTDQIRAALMAADNHEIIFDQIRPDVVISVGGDGTLLAAFHEYSAQLTEIRFIGMHTGHLGFYSDWQKDEVQALVASLLNEPGKTVKYPLLEMVIKYSDGHTTRQLALNEAAIKRPLGTLVADVYINGELFERFRGDGLTAATPTGSTGYNKSIGGAVVHPSLAVIQLSEIASLNNRVYRTLGSPLIVGPSETIKIVPRRNDGKEIITFDHLNQPSQNVEWIELRVATEKIAFTEYRHLEFWHRVKSSFIGPEVD</sequence>
<dbReference type="AlphaFoldDB" id="A0A6C2C2U6"/>
<feature type="binding site" evidence="8">
    <location>
        <begin position="163"/>
        <end position="168"/>
    </location>
    <ligand>
        <name>NAD(+)</name>
        <dbReference type="ChEBI" id="CHEBI:57540"/>
    </ligand>
</feature>
<evidence type="ECO:0000256" key="7">
    <source>
        <dbReference type="ARBA" id="ARBA00047925"/>
    </source>
</evidence>
<feature type="active site" description="Proton acceptor" evidence="8">
    <location>
        <position position="48"/>
    </location>
</feature>